<dbReference type="RefSeq" id="WP_377933436.1">
    <property type="nucleotide sequence ID" value="NZ_JBHUEA010000008.1"/>
</dbReference>
<accession>A0ABW4LEY5</accession>
<dbReference type="Proteomes" id="UP001597347">
    <property type="component" value="Unassembled WGS sequence"/>
</dbReference>
<keyword evidence="1" id="KW-0812">Transmembrane</keyword>
<dbReference type="EMBL" id="JBHUEA010000008">
    <property type="protein sequence ID" value="MFD1721315.1"/>
    <property type="molecule type" value="Genomic_DNA"/>
</dbReference>
<name>A0ABW4LEY5_9MICO</name>
<sequence>MNSSNRGANRLLLIVTGLILLAAGAAALVMAGAPAVRSGFRSTAGDVTRSAPAWIADPAVGRVSWLTIAVGAVAVVLAVLLIAFVVRHGRGHTSRVVDAANGAEGRTLVDLGVPRALLDEELSDRDEFVATRISAYRVKGVPTLKVSVQCRRGVSPADATRIVTEALDGLDGLLGRSLPAMVQLSGGFRSRTAARARLT</sequence>
<evidence type="ECO:0000256" key="1">
    <source>
        <dbReference type="SAM" id="Phobius"/>
    </source>
</evidence>
<protein>
    <recommendedName>
        <fullName evidence="4">Alkaline shock response membrane anchor protein AmaP</fullName>
    </recommendedName>
</protein>
<keyword evidence="3" id="KW-1185">Reference proteome</keyword>
<organism evidence="2 3">
    <name type="scientific">Amnibacterium endophyticum</name>
    <dbReference type="NCBI Taxonomy" id="2109337"/>
    <lineage>
        <taxon>Bacteria</taxon>
        <taxon>Bacillati</taxon>
        <taxon>Actinomycetota</taxon>
        <taxon>Actinomycetes</taxon>
        <taxon>Micrococcales</taxon>
        <taxon>Microbacteriaceae</taxon>
        <taxon>Amnibacterium</taxon>
    </lineage>
</organism>
<reference evidence="3" key="1">
    <citation type="journal article" date="2019" name="Int. J. Syst. Evol. Microbiol.">
        <title>The Global Catalogue of Microorganisms (GCM) 10K type strain sequencing project: providing services to taxonomists for standard genome sequencing and annotation.</title>
        <authorList>
            <consortium name="The Broad Institute Genomics Platform"/>
            <consortium name="The Broad Institute Genome Sequencing Center for Infectious Disease"/>
            <person name="Wu L."/>
            <person name="Ma J."/>
        </authorList>
    </citation>
    <scope>NUCLEOTIDE SEQUENCE [LARGE SCALE GENOMIC DNA]</scope>
    <source>
        <strain evidence="3">CGMCC 1.12471</strain>
    </source>
</reference>
<comment type="caution">
    <text evidence="2">The sequence shown here is derived from an EMBL/GenBank/DDBJ whole genome shotgun (WGS) entry which is preliminary data.</text>
</comment>
<gene>
    <name evidence="2" type="ORF">ACFSBI_07110</name>
</gene>
<keyword evidence="1" id="KW-1133">Transmembrane helix</keyword>
<proteinExistence type="predicted"/>
<evidence type="ECO:0000313" key="2">
    <source>
        <dbReference type="EMBL" id="MFD1721315.1"/>
    </source>
</evidence>
<evidence type="ECO:0000313" key="3">
    <source>
        <dbReference type="Proteomes" id="UP001597347"/>
    </source>
</evidence>
<feature type="transmembrane region" description="Helical" evidence="1">
    <location>
        <begin position="63"/>
        <end position="86"/>
    </location>
</feature>
<evidence type="ECO:0008006" key="4">
    <source>
        <dbReference type="Google" id="ProtNLM"/>
    </source>
</evidence>
<keyword evidence="1" id="KW-0472">Membrane</keyword>